<proteinExistence type="predicted"/>
<dbReference type="EMBL" id="JAQQXR010000010">
    <property type="protein sequence ID" value="MDC8760060.1"/>
    <property type="molecule type" value="Genomic_DNA"/>
</dbReference>
<sequence length="113" mass="11955">MSKEQRRAAQAAHKERLIAAGQLYRVGIVHARAQAAQALQPKALLRGAVERVAGYAGARVGTLLTPGGLDWKAALPYALPALGFITRKKLLKPALAAGVAVAAALAWLARRKR</sequence>
<evidence type="ECO:0000256" key="1">
    <source>
        <dbReference type="SAM" id="Phobius"/>
    </source>
</evidence>
<dbReference type="Proteomes" id="UP001221208">
    <property type="component" value="Unassembled WGS sequence"/>
</dbReference>
<keyword evidence="1" id="KW-1133">Transmembrane helix</keyword>
<comment type="caution">
    <text evidence="2">The sequence shown here is derived from an EMBL/GenBank/DDBJ whole genome shotgun (WGS) entry which is preliminary data.</text>
</comment>
<name>A0ABT5K6K6_9BURK</name>
<evidence type="ECO:0008006" key="4">
    <source>
        <dbReference type="Google" id="ProtNLM"/>
    </source>
</evidence>
<reference evidence="2 3" key="1">
    <citation type="submission" date="2022-10" db="EMBL/GenBank/DDBJ databases">
        <title>Janthinobacterium sp. hw3 Genome sequencing.</title>
        <authorList>
            <person name="Park S."/>
        </authorList>
    </citation>
    <scope>NUCLEOTIDE SEQUENCE [LARGE SCALE GENOMIC DNA]</scope>
    <source>
        <strain evidence="3">hw3</strain>
    </source>
</reference>
<keyword evidence="1" id="KW-0812">Transmembrane</keyword>
<accession>A0ABT5K6K6</accession>
<keyword evidence="3" id="KW-1185">Reference proteome</keyword>
<gene>
    <name evidence="2" type="ORF">OIK44_20945</name>
</gene>
<keyword evidence="1" id="KW-0472">Membrane</keyword>
<evidence type="ECO:0000313" key="3">
    <source>
        <dbReference type="Proteomes" id="UP001221208"/>
    </source>
</evidence>
<feature type="transmembrane region" description="Helical" evidence="1">
    <location>
        <begin position="90"/>
        <end position="109"/>
    </location>
</feature>
<dbReference type="RefSeq" id="WP_273673620.1">
    <property type="nucleotide sequence ID" value="NZ_JAQQXR010000010.1"/>
</dbReference>
<evidence type="ECO:0000313" key="2">
    <source>
        <dbReference type="EMBL" id="MDC8760060.1"/>
    </source>
</evidence>
<organism evidence="2 3">
    <name type="scientific">Janthinobacterium fluminis</name>
    <dbReference type="NCBI Taxonomy" id="2987524"/>
    <lineage>
        <taxon>Bacteria</taxon>
        <taxon>Pseudomonadati</taxon>
        <taxon>Pseudomonadota</taxon>
        <taxon>Betaproteobacteria</taxon>
        <taxon>Burkholderiales</taxon>
        <taxon>Oxalobacteraceae</taxon>
        <taxon>Janthinobacterium</taxon>
    </lineage>
</organism>
<protein>
    <recommendedName>
        <fullName evidence="4">DUF3618 domain-containing protein</fullName>
    </recommendedName>
</protein>